<evidence type="ECO:0000313" key="6">
    <source>
        <dbReference type="Proteomes" id="UP000052068"/>
    </source>
</evidence>
<dbReference type="EMBL" id="JWJH01000040">
    <property type="protein sequence ID" value="KJF65343.1"/>
    <property type="molecule type" value="Genomic_DNA"/>
</dbReference>
<keyword evidence="6" id="KW-1185">Reference proteome</keyword>
<evidence type="ECO:0000256" key="2">
    <source>
        <dbReference type="ARBA" id="ARBA00022448"/>
    </source>
</evidence>
<keyword evidence="2" id="KW-0813">Transport</keyword>
<evidence type="ECO:0000313" key="5">
    <source>
        <dbReference type="EMBL" id="KJF65343.1"/>
    </source>
</evidence>
<dbReference type="PANTHER" id="PTHR30085:SF6">
    <property type="entry name" value="ABC TRANSPORTER GLUTAMINE-BINDING PROTEIN GLNH"/>
    <property type="match status" value="1"/>
</dbReference>
<feature type="domain" description="Solute-binding protein family 3/N-terminal" evidence="4">
    <location>
        <begin position="29"/>
        <end position="250"/>
    </location>
</feature>
<dbReference type="SMART" id="SM00062">
    <property type="entry name" value="PBPb"/>
    <property type="match status" value="1"/>
</dbReference>
<organism evidence="5 6">
    <name type="scientific">Rhizobium nepotum 39/7</name>
    <dbReference type="NCBI Taxonomy" id="1368418"/>
    <lineage>
        <taxon>Bacteria</taxon>
        <taxon>Pseudomonadati</taxon>
        <taxon>Pseudomonadota</taxon>
        <taxon>Alphaproteobacteria</taxon>
        <taxon>Hyphomicrobiales</taxon>
        <taxon>Rhizobiaceae</taxon>
        <taxon>Rhizobium/Agrobacterium group</taxon>
        <taxon>Rhizobium</taxon>
    </lineage>
</organism>
<dbReference type="InterPro" id="IPR001638">
    <property type="entry name" value="Solute-binding_3/MltF_N"/>
</dbReference>
<evidence type="ECO:0000259" key="4">
    <source>
        <dbReference type="SMART" id="SM00062"/>
    </source>
</evidence>
<dbReference type="Pfam" id="PF00497">
    <property type="entry name" value="SBP_bac_3"/>
    <property type="match status" value="1"/>
</dbReference>
<name>A0ABR5CKF5_9HYPH</name>
<sequence length="267" mass="29127">MCFAMAGSSGAAHAQELPRVPSAIQEQGKVRVGTKCDYPPEGYLDNAGTPVGVEVAMGHQIAKYSFGENAVAEIVCVTSANRVPALLGNKVDLLIATMAIDPERAKVVDFTEPYAWASQGVVVRADSPYKTVSELDGKPVAFVKGAVAITYFKESHPTVEQLQLDGVSDSIQALMQNRVEAYAHDTPVLLSLVSKNAKLRLLNENFKVTQRAAAVRPGEKEWLAFVNASLAKMAKEGRFREWFTAYANDADMETKLNFWDMSKKPTK</sequence>
<dbReference type="InterPro" id="IPR051455">
    <property type="entry name" value="Bact_solute-bind_prot3"/>
</dbReference>
<comment type="caution">
    <text evidence="5">The sequence shown here is derived from an EMBL/GenBank/DDBJ whole genome shotgun (WGS) entry which is preliminary data.</text>
</comment>
<dbReference type="PANTHER" id="PTHR30085">
    <property type="entry name" value="AMINO ACID ABC TRANSPORTER PERMEASE"/>
    <property type="match status" value="1"/>
</dbReference>
<protein>
    <recommendedName>
        <fullName evidence="4">Solute-binding protein family 3/N-terminal domain-containing protein</fullName>
    </recommendedName>
</protein>
<dbReference type="SUPFAM" id="SSF53850">
    <property type="entry name" value="Periplasmic binding protein-like II"/>
    <property type="match status" value="1"/>
</dbReference>
<accession>A0ABR5CKF5</accession>
<dbReference type="Proteomes" id="UP000052068">
    <property type="component" value="Unassembled WGS sequence"/>
</dbReference>
<evidence type="ECO:0000256" key="3">
    <source>
        <dbReference type="ARBA" id="ARBA00022729"/>
    </source>
</evidence>
<dbReference type="Gene3D" id="3.40.190.10">
    <property type="entry name" value="Periplasmic binding protein-like II"/>
    <property type="match status" value="2"/>
</dbReference>
<comment type="similarity">
    <text evidence="1">Belongs to the bacterial solute-binding protein 3 family.</text>
</comment>
<keyword evidence="3" id="KW-0732">Signal</keyword>
<gene>
    <name evidence="5" type="ORF">RS75_23720</name>
</gene>
<evidence type="ECO:0000256" key="1">
    <source>
        <dbReference type="ARBA" id="ARBA00010333"/>
    </source>
</evidence>
<reference evidence="5 6" key="1">
    <citation type="submission" date="2015-03" db="EMBL/GenBank/DDBJ databases">
        <title>Draft Genome Sequences of Agrobacterium nepotum Strain 39/7T (= CFBP 7436T = LMG 26435T) and Agrobacterium sp. Strain KFB 330 (= CFBP 8308 = LMG 28674).</title>
        <authorList>
            <person name="Kuzmanovic N."/>
            <person name="Pulawska J."/>
            <person name="Obradovic A."/>
        </authorList>
    </citation>
    <scope>NUCLEOTIDE SEQUENCE [LARGE SCALE GENOMIC DNA]</scope>
    <source>
        <strain evidence="5 6">39/7</strain>
    </source>
</reference>
<proteinExistence type="inferred from homology"/>